<organism evidence="2 3">
    <name type="scientific">Tripterygium wilfordii</name>
    <name type="common">Thunder God vine</name>
    <dbReference type="NCBI Taxonomy" id="458696"/>
    <lineage>
        <taxon>Eukaryota</taxon>
        <taxon>Viridiplantae</taxon>
        <taxon>Streptophyta</taxon>
        <taxon>Embryophyta</taxon>
        <taxon>Tracheophyta</taxon>
        <taxon>Spermatophyta</taxon>
        <taxon>Magnoliopsida</taxon>
        <taxon>eudicotyledons</taxon>
        <taxon>Gunneridae</taxon>
        <taxon>Pentapetalae</taxon>
        <taxon>rosids</taxon>
        <taxon>fabids</taxon>
        <taxon>Celastrales</taxon>
        <taxon>Celastraceae</taxon>
        <taxon>Tripterygium</taxon>
    </lineage>
</organism>
<dbReference type="Proteomes" id="UP000593562">
    <property type="component" value="Unassembled WGS sequence"/>
</dbReference>
<feature type="domain" description="KIB1-4 beta-propeller" evidence="1">
    <location>
        <begin position="55"/>
        <end position="305"/>
    </location>
</feature>
<dbReference type="OrthoDB" id="642536at2759"/>
<proteinExistence type="predicted"/>
<dbReference type="PANTHER" id="PTHR44259">
    <property type="entry name" value="OS07G0183000 PROTEIN-RELATED"/>
    <property type="match status" value="1"/>
</dbReference>
<comment type="caution">
    <text evidence="2">The sequence shown here is derived from an EMBL/GenBank/DDBJ whole genome shotgun (WGS) entry which is preliminary data.</text>
</comment>
<dbReference type="InterPro" id="IPR005174">
    <property type="entry name" value="KIB1-4_b-propeller"/>
</dbReference>
<keyword evidence="3" id="KW-1185">Reference proteome</keyword>
<reference evidence="2 3" key="1">
    <citation type="journal article" date="2020" name="Nat. Commun.">
        <title>Genome of Tripterygium wilfordii and identification of cytochrome P450 involved in triptolide biosynthesis.</title>
        <authorList>
            <person name="Tu L."/>
            <person name="Su P."/>
            <person name="Zhang Z."/>
            <person name="Gao L."/>
            <person name="Wang J."/>
            <person name="Hu T."/>
            <person name="Zhou J."/>
            <person name="Zhang Y."/>
            <person name="Zhao Y."/>
            <person name="Liu Y."/>
            <person name="Song Y."/>
            <person name="Tong Y."/>
            <person name="Lu Y."/>
            <person name="Yang J."/>
            <person name="Xu C."/>
            <person name="Jia M."/>
            <person name="Peters R.J."/>
            <person name="Huang L."/>
            <person name="Gao W."/>
        </authorList>
    </citation>
    <scope>NUCLEOTIDE SEQUENCE [LARGE SCALE GENOMIC DNA]</scope>
    <source>
        <strain evidence="3">cv. XIE 37</strain>
        <tissue evidence="2">Leaf</tissue>
    </source>
</reference>
<dbReference type="EMBL" id="JAAARO010000006">
    <property type="protein sequence ID" value="KAF5747211.1"/>
    <property type="molecule type" value="Genomic_DNA"/>
</dbReference>
<protein>
    <recommendedName>
        <fullName evidence="1">KIB1-4 beta-propeller domain-containing protein</fullName>
    </recommendedName>
</protein>
<dbReference type="AlphaFoldDB" id="A0A7J7DLJ8"/>
<evidence type="ECO:0000259" key="1">
    <source>
        <dbReference type="Pfam" id="PF03478"/>
    </source>
</evidence>
<dbReference type="PANTHER" id="PTHR44259:SF114">
    <property type="entry name" value="OS06G0707300 PROTEIN"/>
    <property type="match status" value="1"/>
</dbReference>
<name>A0A7J7DLJ8_TRIWF</name>
<evidence type="ECO:0000313" key="3">
    <source>
        <dbReference type="Proteomes" id="UP000593562"/>
    </source>
</evidence>
<accession>A0A7J7DLJ8</accession>
<evidence type="ECO:0000313" key="2">
    <source>
        <dbReference type="EMBL" id="KAF5747211.1"/>
    </source>
</evidence>
<dbReference type="Pfam" id="PF03478">
    <property type="entry name" value="Beta-prop_KIB1-4"/>
    <property type="match status" value="1"/>
</dbReference>
<dbReference type="InParanoid" id="A0A7J7DLJ8"/>
<sequence>MDFLTFAQKQLKHAVQKIKTTMLTIVEHQPEEEDQLPWLILPSHDFRTNSITFLDFSVNEVINLKFPETQGKIICGFSMNWLIMIDDGASEITLFSPITRDQIRLPPIMYKSMKQEFVHKAILSSSPDNSLTDYIVMVIYGESKQLAYYNASIKTWTLLEEAGSYYDDIICFEDGLYAVDEYGKLVIFNPNRCSKITVILNPSLFQGQKLYLVDLEGDLGLVIRYISDEPNIGCGTYKFTVHIQDQGKWVEIKNLDECAALVGYNQSIVLCSERLKGLKSDCIYFTDYYLDEKIKGGSQEICVFSLENCSFQSLR</sequence>
<gene>
    <name evidence="2" type="ORF">HS088_TW06G01392</name>
</gene>
<dbReference type="InterPro" id="IPR050942">
    <property type="entry name" value="F-box_BR-signaling"/>
</dbReference>